<gene>
    <name evidence="1" type="ORF">MNBD_CHLOROFLEXI01-2235</name>
</gene>
<dbReference type="EMBL" id="UOEU01000042">
    <property type="protein sequence ID" value="VAW30315.1"/>
    <property type="molecule type" value="Genomic_DNA"/>
</dbReference>
<name>A0A3B0UH17_9ZZZZ</name>
<evidence type="ECO:0000313" key="1">
    <source>
        <dbReference type="EMBL" id="VAW30315.1"/>
    </source>
</evidence>
<organism evidence="1">
    <name type="scientific">hydrothermal vent metagenome</name>
    <dbReference type="NCBI Taxonomy" id="652676"/>
    <lineage>
        <taxon>unclassified sequences</taxon>
        <taxon>metagenomes</taxon>
        <taxon>ecological metagenomes</taxon>
    </lineage>
</organism>
<proteinExistence type="predicted"/>
<protein>
    <recommendedName>
        <fullName evidence="2">Tetratricopeptide repeat protein</fullName>
    </recommendedName>
</protein>
<sequence length="362" mass="39440">MRTRLFLGSIIVTLLFILTACALSPTPTVSPTATIAATPTATPEPEKGLNFLVSSSGSVQLKRRVWSAYQPVAFGTTIRRGDLIRPSSGAEVTILCSDLTVHIIDQEDGSPCRVREPDLFWEGVRIVNPMAAPADFPYILHPRKTQIVDARPWLRWHDNGGSSYTVAIIQGGEAIWQQSGVTGTELRYPNDAPLLEAGVNYLLEVINEDSGASSNQEPIKGLGFQLLPAETASLVEQTQAEIRALPLDAGAQSFALAIYYAGQGLNGEALALLDEVAQTHNSPLVQLWRGHMFLATRLNEEAQEAYTEAMSLATTLGDIETQAQAQTGLWRATNDESYFDAAILLYQQLGDEQTITDLQEEK</sequence>
<evidence type="ECO:0008006" key="2">
    <source>
        <dbReference type="Google" id="ProtNLM"/>
    </source>
</evidence>
<reference evidence="1" key="1">
    <citation type="submission" date="2018-06" db="EMBL/GenBank/DDBJ databases">
        <authorList>
            <person name="Zhirakovskaya E."/>
        </authorList>
    </citation>
    <scope>NUCLEOTIDE SEQUENCE</scope>
</reference>
<dbReference type="PROSITE" id="PS51257">
    <property type="entry name" value="PROKAR_LIPOPROTEIN"/>
    <property type="match status" value="1"/>
</dbReference>
<accession>A0A3B0UH17</accession>
<dbReference type="AlphaFoldDB" id="A0A3B0UH17"/>